<dbReference type="OrthoDB" id="10266451at2759"/>
<dbReference type="Proteomes" id="UP000325780">
    <property type="component" value="Unassembled WGS sequence"/>
</dbReference>
<proteinExistence type="inferred from homology"/>
<accession>A0A5N6TSC2</accession>
<dbReference type="Pfam" id="PF03097">
    <property type="entry name" value="BRO1"/>
    <property type="match status" value="1"/>
</dbReference>
<evidence type="ECO:0000256" key="1">
    <source>
        <dbReference type="ARBA" id="ARBA00010997"/>
    </source>
</evidence>
<dbReference type="SMART" id="SM01041">
    <property type="entry name" value="BRO1"/>
    <property type="match status" value="1"/>
</dbReference>
<feature type="compositionally biased region" description="Basic and acidic residues" evidence="3">
    <location>
        <begin position="357"/>
        <end position="371"/>
    </location>
</feature>
<feature type="region of interest" description="Disordered" evidence="3">
    <location>
        <begin position="357"/>
        <end position="383"/>
    </location>
</feature>
<feature type="compositionally biased region" description="Basic and acidic residues" evidence="3">
    <location>
        <begin position="450"/>
        <end position="475"/>
    </location>
</feature>
<evidence type="ECO:0000313" key="5">
    <source>
        <dbReference type="EMBL" id="KAE8149204.1"/>
    </source>
</evidence>
<evidence type="ECO:0000256" key="2">
    <source>
        <dbReference type="ARBA" id="ARBA00022193"/>
    </source>
</evidence>
<dbReference type="GO" id="GO:0071467">
    <property type="term" value="P:cellular response to pH"/>
    <property type="evidence" value="ECO:0007669"/>
    <property type="project" value="InterPro"/>
</dbReference>
<sequence length="475" mass="51838">MVYAFNLPTTSHLTFQSYLSSSTHPSLPQAATTSRHALRIALKQHKRLPRGPQQEAHLSTVLTTLTNYLPHLAALTNGLNGRPIEGTSTSVEITQHSLPESEWRATLSPRTLTNSTRIRGHGLDFELAFVLSTLGYVLSALAHTSVIRTLYAPTTPSPEQRTAAIQTATKHLLNASAVHSFLATSPAFAATARAVVTGPSVPDLDQASQSALASLALAEATLLAVLKDDYYVAACIQARNPNDKEWMVSAPEIPKVRAHLFARLCIRAAEYADQSAAGLGSVGVDEDLVKYVRVLKRVARARACRFFGVDAELAGKIGEGVAWLRAAKGALGVRSAPEEVAKPRGFSRLKQGWMERREERRMEKDAGKLDMGELGPGDNAGREEEGRVLEMLETKWVRMNDTINTQLIPPSADLMANLPSGRDIHSAPTYRLPSLDEEQSTRMRAPPAEEDIRPGSDSEDEYPKSVPERTDSAYY</sequence>
<dbReference type="InterPro" id="IPR004328">
    <property type="entry name" value="BRO1_dom"/>
</dbReference>
<reference evidence="5 6" key="1">
    <citation type="submission" date="2019-04" db="EMBL/GenBank/DDBJ databases">
        <title>Friends and foes A comparative genomics study of 23 Aspergillus species from section Flavi.</title>
        <authorList>
            <consortium name="DOE Joint Genome Institute"/>
            <person name="Kjaerbolling I."/>
            <person name="Vesth T."/>
            <person name="Frisvad J.C."/>
            <person name="Nybo J.L."/>
            <person name="Theobald S."/>
            <person name="Kildgaard S."/>
            <person name="Isbrandt T."/>
            <person name="Kuo A."/>
            <person name="Sato A."/>
            <person name="Lyhne E.K."/>
            <person name="Kogle M.E."/>
            <person name="Wiebenga A."/>
            <person name="Kun R.S."/>
            <person name="Lubbers R.J."/>
            <person name="Makela M.R."/>
            <person name="Barry K."/>
            <person name="Chovatia M."/>
            <person name="Clum A."/>
            <person name="Daum C."/>
            <person name="Haridas S."/>
            <person name="He G."/>
            <person name="LaButti K."/>
            <person name="Lipzen A."/>
            <person name="Mondo S."/>
            <person name="Riley R."/>
            <person name="Salamov A."/>
            <person name="Simmons B.A."/>
            <person name="Magnuson J.K."/>
            <person name="Henrissat B."/>
            <person name="Mortensen U.H."/>
            <person name="Larsen T.O."/>
            <person name="Devries R.P."/>
            <person name="Grigoriev I.V."/>
            <person name="Machida M."/>
            <person name="Baker S.E."/>
            <person name="Andersen M.R."/>
        </authorList>
    </citation>
    <scope>NUCLEOTIDE SEQUENCE [LARGE SCALE GENOMIC DNA]</scope>
    <source>
        <strain evidence="5 6">IBT 18842</strain>
    </source>
</reference>
<evidence type="ECO:0000259" key="4">
    <source>
        <dbReference type="PROSITE" id="PS51180"/>
    </source>
</evidence>
<evidence type="ECO:0000313" key="6">
    <source>
        <dbReference type="Proteomes" id="UP000325780"/>
    </source>
</evidence>
<dbReference type="InterPro" id="IPR037505">
    <property type="entry name" value="pH-resp_palC"/>
</dbReference>
<organism evidence="5 6">
    <name type="scientific">Aspergillus avenaceus</name>
    <dbReference type="NCBI Taxonomy" id="36643"/>
    <lineage>
        <taxon>Eukaryota</taxon>
        <taxon>Fungi</taxon>
        <taxon>Dikarya</taxon>
        <taxon>Ascomycota</taxon>
        <taxon>Pezizomycotina</taxon>
        <taxon>Eurotiomycetes</taxon>
        <taxon>Eurotiomycetidae</taxon>
        <taxon>Eurotiales</taxon>
        <taxon>Aspergillaceae</taxon>
        <taxon>Aspergillus</taxon>
        <taxon>Aspergillus subgen. Circumdati</taxon>
    </lineage>
</organism>
<dbReference type="AlphaFoldDB" id="A0A5N6TSC2"/>
<feature type="domain" description="BRO1" evidence="4">
    <location>
        <begin position="1"/>
        <end position="468"/>
    </location>
</feature>
<dbReference type="FunFam" id="1.25.40.280:FF:000005">
    <property type="entry name" value="pH-response regulator protein palC"/>
    <property type="match status" value="1"/>
</dbReference>
<dbReference type="PANTHER" id="PTHR40463">
    <property type="entry name" value="PH-RESPONSE REGULATOR PROTEIN PALC"/>
    <property type="match status" value="1"/>
</dbReference>
<dbReference type="EMBL" id="ML742131">
    <property type="protein sequence ID" value="KAE8149204.1"/>
    <property type="molecule type" value="Genomic_DNA"/>
</dbReference>
<dbReference type="PROSITE" id="PS51180">
    <property type="entry name" value="BRO1"/>
    <property type="match status" value="1"/>
</dbReference>
<dbReference type="PANTHER" id="PTHR40463:SF1">
    <property type="entry name" value="PH-RESPONSE REGULATOR PROTEIN PALC"/>
    <property type="match status" value="1"/>
</dbReference>
<dbReference type="InterPro" id="IPR038499">
    <property type="entry name" value="BRO1_sf"/>
</dbReference>
<dbReference type="Gene3D" id="1.25.40.280">
    <property type="entry name" value="alix/aip1 like domains"/>
    <property type="match status" value="1"/>
</dbReference>
<evidence type="ECO:0000256" key="3">
    <source>
        <dbReference type="SAM" id="MobiDB-lite"/>
    </source>
</evidence>
<gene>
    <name evidence="5" type="ORF">BDV25DRAFT_5091</name>
</gene>
<keyword evidence="6" id="KW-1185">Reference proteome</keyword>
<name>A0A5N6TSC2_ASPAV</name>
<feature type="region of interest" description="Disordered" evidence="3">
    <location>
        <begin position="418"/>
        <end position="475"/>
    </location>
</feature>
<dbReference type="GO" id="GO:0005886">
    <property type="term" value="C:plasma membrane"/>
    <property type="evidence" value="ECO:0007669"/>
    <property type="project" value="TreeGrafter"/>
</dbReference>
<protein>
    <recommendedName>
        <fullName evidence="2">pH-response regulator protein palC</fullName>
    </recommendedName>
</protein>
<comment type="similarity">
    <text evidence="1">Belongs to the palC family.</text>
</comment>